<dbReference type="Proteomes" id="UP001642484">
    <property type="component" value="Unassembled WGS sequence"/>
</dbReference>
<keyword evidence="3" id="KW-1185">Reference proteome</keyword>
<evidence type="ECO:0000313" key="2">
    <source>
        <dbReference type="EMBL" id="CAK9076419.1"/>
    </source>
</evidence>
<proteinExistence type="predicted"/>
<organism evidence="2 3">
    <name type="scientific">Durusdinium trenchii</name>
    <dbReference type="NCBI Taxonomy" id="1381693"/>
    <lineage>
        <taxon>Eukaryota</taxon>
        <taxon>Sar</taxon>
        <taxon>Alveolata</taxon>
        <taxon>Dinophyceae</taxon>
        <taxon>Suessiales</taxon>
        <taxon>Symbiodiniaceae</taxon>
        <taxon>Durusdinium</taxon>
    </lineage>
</organism>
<name>A0ABP0PNF6_9DINO</name>
<reference evidence="2 3" key="1">
    <citation type="submission" date="2024-02" db="EMBL/GenBank/DDBJ databases">
        <authorList>
            <person name="Chen Y."/>
            <person name="Shah S."/>
            <person name="Dougan E. K."/>
            <person name="Thang M."/>
            <person name="Chan C."/>
        </authorList>
    </citation>
    <scope>NUCLEOTIDE SEQUENCE [LARGE SCALE GENOMIC DNA]</scope>
</reference>
<evidence type="ECO:0000256" key="1">
    <source>
        <dbReference type="SAM" id="SignalP"/>
    </source>
</evidence>
<evidence type="ECO:0000313" key="3">
    <source>
        <dbReference type="Proteomes" id="UP001642484"/>
    </source>
</evidence>
<dbReference type="EMBL" id="CAXAMN010023273">
    <property type="protein sequence ID" value="CAK9076419.1"/>
    <property type="molecule type" value="Genomic_DNA"/>
</dbReference>
<sequence>MRMTPRVTLRALATASLLWSVFFASRTAATAAAAAPAWWRASHLRVDVESKSELEQPSGELLAQLAVLLMPDEPIEELFRRFPTPEGSTWGHEAGRRLWMALAYMRGRVVWVREVPKDCQNSGKVKVNSIWRHSRS</sequence>
<feature type="chain" id="PRO_5047318121" evidence="1">
    <location>
        <begin position="30"/>
        <end position="136"/>
    </location>
</feature>
<gene>
    <name evidence="2" type="ORF">CCMP2556_LOCUS37643</name>
</gene>
<comment type="caution">
    <text evidence="2">The sequence shown here is derived from an EMBL/GenBank/DDBJ whole genome shotgun (WGS) entry which is preliminary data.</text>
</comment>
<protein>
    <submittedName>
        <fullName evidence="2">Uncharacterized protein</fullName>
    </submittedName>
</protein>
<keyword evidence="1" id="KW-0732">Signal</keyword>
<accession>A0ABP0PNF6</accession>
<feature type="signal peptide" evidence="1">
    <location>
        <begin position="1"/>
        <end position="29"/>
    </location>
</feature>